<evidence type="ECO:0000313" key="1">
    <source>
        <dbReference type="EMBL" id="MET2826403.1"/>
    </source>
</evidence>
<protein>
    <submittedName>
        <fullName evidence="1">Uncharacterized protein</fullName>
    </submittedName>
</protein>
<keyword evidence="2" id="KW-1185">Reference proteome</keyword>
<organism evidence="1 2">
    <name type="scientific">Mesorhizobium shangrilense</name>
    <dbReference type="NCBI Taxonomy" id="460060"/>
    <lineage>
        <taxon>Bacteria</taxon>
        <taxon>Pseudomonadati</taxon>
        <taxon>Pseudomonadota</taxon>
        <taxon>Alphaproteobacteria</taxon>
        <taxon>Hyphomicrobiales</taxon>
        <taxon>Phyllobacteriaceae</taxon>
        <taxon>Mesorhizobium</taxon>
    </lineage>
</organism>
<dbReference type="RefSeq" id="WP_354458519.1">
    <property type="nucleotide sequence ID" value="NZ_JBEWSZ010000001.1"/>
</dbReference>
<gene>
    <name evidence="1" type="ORF">ABVQ20_05380</name>
</gene>
<accession>A0ABV2D9F1</accession>
<proteinExistence type="predicted"/>
<name>A0ABV2D9F1_9HYPH</name>
<dbReference type="EMBL" id="JBEWSZ010000001">
    <property type="protein sequence ID" value="MET2826403.1"/>
    <property type="molecule type" value="Genomic_DNA"/>
</dbReference>
<comment type="caution">
    <text evidence="1">The sequence shown here is derived from an EMBL/GenBank/DDBJ whole genome shotgun (WGS) entry which is preliminary data.</text>
</comment>
<sequence>MEMIEAAFLRGMLTQATCLAVHCSNLLKSNMSPHWGFSWRDPSVTLAP</sequence>
<evidence type="ECO:0000313" key="2">
    <source>
        <dbReference type="Proteomes" id="UP001548832"/>
    </source>
</evidence>
<reference evidence="1 2" key="1">
    <citation type="submission" date="2024-06" db="EMBL/GenBank/DDBJ databases">
        <authorList>
            <person name="Kim D.-U."/>
        </authorList>
    </citation>
    <scope>NUCLEOTIDE SEQUENCE [LARGE SCALE GENOMIC DNA]</scope>
    <source>
        <strain evidence="1 2">KACC15460</strain>
    </source>
</reference>
<dbReference type="Proteomes" id="UP001548832">
    <property type="component" value="Unassembled WGS sequence"/>
</dbReference>